<evidence type="ECO:0000256" key="1">
    <source>
        <dbReference type="SAM" id="Phobius"/>
    </source>
</evidence>
<proteinExistence type="predicted"/>
<feature type="transmembrane region" description="Helical" evidence="1">
    <location>
        <begin position="7"/>
        <end position="26"/>
    </location>
</feature>
<evidence type="ECO:0000313" key="5">
    <source>
        <dbReference type="Proteomes" id="UP000010843"/>
    </source>
</evidence>
<organism evidence="3 5">
    <name type="scientific">Natrinema pellirubrum (strain DSM 15624 / CIP 106293 / JCM 10476 / NCIMB 786 / 157)</name>
    <dbReference type="NCBI Taxonomy" id="797303"/>
    <lineage>
        <taxon>Archaea</taxon>
        <taxon>Methanobacteriati</taxon>
        <taxon>Methanobacteriota</taxon>
        <taxon>Stenosarchaea group</taxon>
        <taxon>Halobacteria</taxon>
        <taxon>Halobacteriales</taxon>
        <taxon>Natrialbaceae</taxon>
        <taxon>Natrinema</taxon>
    </lineage>
</organism>
<gene>
    <name evidence="3" type="ordered locus">Natpe_4299</name>
    <name evidence="4" type="ORF">C488_20897</name>
</gene>
<accession>L0JR54</accession>
<feature type="transmembrane region" description="Helical" evidence="1">
    <location>
        <begin position="63"/>
        <end position="81"/>
    </location>
</feature>
<dbReference type="OrthoDB" id="169701at2157"/>
<keyword evidence="1" id="KW-0472">Membrane</keyword>
<dbReference type="InterPro" id="IPR005530">
    <property type="entry name" value="SPW"/>
</dbReference>
<keyword evidence="1" id="KW-0812">Transmembrane</keyword>
<reference evidence="3" key="2">
    <citation type="submission" date="2012-02" db="EMBL/GenBank/DDBJ databases">
        <title>Complete sequence of plasmid 2 of Natrinema pellirubrum DSM 15624.</title>
        <authorList>
            <consortium name="US DOE Joint Genome Institute"/>
            <person name="Lucas S."/>
            <person name="Han J."/>
            <person name="Lapidus A."/>
            <person name="Cheng J.-F."/>
            <person name="Goodwin L."/>
            <person name="Pitluck S."/>
            <person name="Peters L."/>
            <person name="Teshima H."/>
            <person name="Detter J.C."/>
            <person name="Han C."/>
            <person name="Tapia R."/>
            <person name="Land M."/>
            <person name="Hauser L."/>
            <person name="Kyrpides N."/>
            <person name="Ivanova N."/>
            <person name="Pagani I."/>
            <person name="Sproer C."/>
            <person name="Anderson I."/>
            <person name="Woyke T."/>
        </authorList>
    </citation>
    <scope>NUCLEOTIDE SEQUENCE</scope>
    <source>
        <strain evidence="3">DSM 15624</strain>
        <plasmid evidence="3">pNATPE02</plasmid>
    </source>
</reference>
<protein>
    <recommendedName>
        <fullName evidence="2">SPW repeat-containing integral membrane domain-containing protein</fullName>
    </recommendedName>
</protein>
<feature type="domain" description="SPW repeat-containing integral membrane" evidence="2">
    <location>
        <begin position="10"/>
        <end position="103"/>
    </location>
</feature>
<sequence length="124" mass="13431">MGPIAKYTTGSNVVLGCWLIVGSFIFEMPTVSRWNAVLVGLMVVLAAGYNYDRADRRRPLSATGAVLVTVLGLWLIVEPFVLRLEGLPLWHDVILGTIIAGFGSYNAYVAAIIGQTPSFQMATE</sequence>
<geneLocation type="plasmid" evidence="3 5">
    <name>pNATPE02</name>
</geneLocation>
<evidence type="ECO:0000313" key="3">
    <source>
        <dbReference type="EMBL" id="AGB34000.1"/>
    </source>
</evidence>
<name>L0JR54_NATP1</name>
<dbReference type="Pfam" id="PF03779">
    <property type="entry name" value="SPW"/>
    <property type="match status" value="1"/>
</dbReference>
<dbReference type="Proteomes" id="UP000011593">
    <property type="component" value="Unassembled WGS sequence"/>
</dbReference>
<evidence type="ECO:0000313" key="4">
    <source>
        <dbReference type="EMBL" id="ELY69185.1"/>
    </source>
</evidence>
<keyword evidence="6" id="KW-1185">Reference proteome</keyword>
<dbReference type="HOGENOM" id="CLU_131907_1_0_2"/>
<evidence type="ECO:0000313" key="6">
    <source>
        <dbReference type="Proteomes" id="UP000011593"/>
    </source>
</evidence>
<reference evidence="5" key="1">
    <citation type="submission" date="2012-02" db="EMBL/GenBank/DDBJ databases">
        <title>Complete sequence of plasmid 2 of Natrinema pellirubrum DSM 15624.</title>
        <authorList>
            <person name="Lucas S."/>
            <person name="Han J."/>
            <person name="Lapidus A."/>
            <person name="Cheng J.-F."/>
            <person name="Goodwin L."/>
            <person name="Pitluck S."/>
            <person name="Peters L."/>
            <person name="Teshima H."/>
            <person name="Detter J.C."/>
            <person name="Han C."/>
            <person name="Tapia R."/>
            <person name="Land M."/>
            <person name="Hauser L."/>
            <person name="Kyrpides N."/>
            <person name="Ivanova N."/>
            <person name="Pagani I."/>
            <person name="Sproer C."/>
            <person name="Anderson I."/>
            <person name="Woyke T."/>
        </authorList>
    </citation>
    <scope>NUCLEOTIDE SEQUENCE [LARGE SCALE GENOMIC DNA]</scope>
    <source>
        <strain evidence="5">DSM 15624 / JCM 10476 / NCIMB 786</strain>
        <plasmid evidence="5">pNATPE02</plasmid>
    </source>
</reference>
<dbReference type="Proteomes" id="UP000010843">
    <property type="component" value="Plasmid pNATPE02"/>
</dbReference>
<dbReference type="EMBL" id="AOIE01000123">
    <property type="protein sequence ID" value="ELY69185.1"/>
    <property type="molecule type" value="Genomic_DNA"/>
</dbReference>
<feature type="transmembrane region" description="Helical" evidence="1">
    <location>
        <begin position="93"/>
        <end position="113"/>
    </location>
</feature>
<dbReference type="PROSITE" id="PS51257">
    <property type="entry name" value="PROKAR_LIPOPROTEIN"/>
    <property type="match status" value="1"/>
</dbReference>
<keyword evidence="3" id="KW-0614">Plasmid</keyword>
<keyword evidence="1" id="KW-1133">Transmembrane helix</keyword>
<dbReference type="AlphaFoldDB" id="L0JR54"/>
<reference evidence="4 6" key="3">
    <citation type="journal article" date="2014" name="PLoS Genet.">
        <title>Phylogenetically driven sequencing of extremely halophilic archaea reveals strategies for static and dynamic osmo-response.</title>
        <authorList>
            <person name="Becker E.A."/>
            <person name="Seitzer P.M."/>
            <person name="Tritt A."/>
            <person name="Larsen D."/>
            <person name="Krusor M."/>
            <person name="Yao A.I."/>
            <person name="Wu D."/>
            <person name="Madern D."/>
            <person name="Eisen J.A."/>
            <person name="Darling A.E."/>
            <person name="Facciotti M.T."/>
        </authorList>
    </citation>
    <scope>NUCLEOTIDE SEQUENCE [LARGE SCALE GENOMIC DNA]</scope>
    <source>
        <strain evidence="4 6">DSM 15624</strain>
    </source>
</reference>
<evidence type="ECO:0000259" key="2">
    <source>
        <dbReference type="Pfam" id="PF03779"/>
    </source>
</evidence>
<dbReference type="KEGG" id="npe:Natpe_4299"/>
<dbReference type="RefSeq" id="WP_006183508.1">
    <property type="nucleotide sequence ID" value="NZ_AOIE01000123.1"/>
</dbReference>
<dbReference type="EMBL" id="CP003374">
    <property type="protein sequence ID" value="AGB34000.1"/>
    <property type="molecule type" value="Genomic_DNA"/>
</dbReference>
<feature type="transmembrane region" description="Helical" evidence="1">
    <location>
        <begin position="32"/>
        <end position="51"/>
    </location>
</feature>